<accession>A0A149QAW0</accession>
<keyword evidence="11" id="KW-1185">Reference proteome</keyword>
<dbReference type="EMBL" id="JAMYZR010000005">
    <property type="protein sequence ID" value="MCP1245410.1"/>
    <property type="molecule type" value="Genomic_DNA"/>
</dbReference>
<protein>
    <recommendedName>
        <fullName evidence="1 2">Protein ApaG</fullName>
    </recommendedName>
</protein>
<dbReference type="PROSITE" id="PS51087">
    <property type="entry name" value="APAG"/>
    <property type="match status" value="1"/>
</dbReference>
<reference evidence="8 9" key="1">
    <citation type="submission" date="2015-06" db="EMBL/GenBank/DDBJ databases">
        <title>Improved classification and identification of acetic acid bacteria using matrix-assisted laser desorption/ionization time-of-flight mass spectrometry; Gluconobacter nephelii and Gluconobacter uchimurae are later heterotypic synonyms of Gluconobacter japonicus and Gluconobacter oxydans, respectively.</title>
        <authorList>
            <person name="Li L."/>
            <person name="Cleenwerck I."/>
            <person name="De Vuyst L."/>
            <person name="Vandamme P."/>
        </authorList>
    </citation>
    <scope>NUCLEOTIDE SEQUENCE [LARGE SCALE GENOMIC DNA]</scope>
    <source>
        <strain evidence="6 9">LMG 1545</strain>
        <strain evidence="5 8">LMG 1608</strain>
        <strain evidence="4 10">LMG 1625</strain>
    </source>
</reference>
<dbReference type="RefSeq" id="WP_043550495.1">
    <property type="nucleotide sequence ID" value="NZ_JAMYZR010000005.1"/>
</dbReference>
<dbReference type="EMBL" id="LHZA01000142">
    <property type="protein sequence ID" value="KXU94384.1"/>
    <property type="molecule type" value="Genomic_DNA"/>
</dbReference>
<evidence type="ECO:0000313" key="9">
    <source>
        <dbReference type="Proteomes" id="UP000075462"/>
    </source>
</evidence>
<gene>
    <name evidence="2 7" type="primary">apaG</name>
    <name evidence="4" type="ORF">AD928_07415</name>
    <name evidence="5" type="ORF">AD952_05260</name>
    <name evidence="6" type="ORF">AD954_10140</name>
    <name evidence="7" type="ORF">NKW54_05580</name>
</gene>
<dbReference type="GO" id="GO:0070987">
    <property type="term" value="P:error-free translesion synthesis"/>
    <property type="evidence" value="ECO:0007669"/>
    <property type="project" value="TreeGrafter"/>
</dbReference>
<dbReference type="PATRIC" id="fig|178900.5.peg.1144"/>
<proteinExistence type="inferred from homology"/>
<dbReference type="HAMAP" id="MF_00791">
    <property type="entry name" value="ApaG"/>
    <property type="match status" value="1"/>
</dbReference>
<dbReference type="InterPro" id="IPR007474">
    <property type="entry name" value="ApaG_domain"/>
</dbReference>
<dbReference type="InterPro" id="IPR023065">
    <property type="entry name" value="Uncharacterised_ApaG"/>
</dbReference>
<evidence type="ECO:0000313" key="11">
    <source>
        <dbReference type="Proteomes" id="UP001523543"/>
    </source>
</evidence>
<dbReference type="EMBL" id="LIAA01000045">
    <property type="protein sequence ID" value="KXV76821.1"/>
    <property type="molecule type" value="Genomic_DNA"/>
</dbReference>
<dbReference type="AlphaFoldDB" id="A0A149QAW0"/>
<evidence type="ECO:0000313" key="6">
    <source>
        <dbReference type="EMBL" id="KXV76821.1"/>
    </source>
</evidence>
<evidence type="ECO:0000256" key="1">
    <source>
        <dbReference type="ARBA" id="ARBA00017693"/>
    </source>
</evidence>
<dbReference type="Proteomes" id="UP000075312">
    <property type="component" value="Unassembled WGS sequence"/>
</dbReference>
<evidence type="ECO:0000313" key="8">
    <source>
        <dbReference type="Proteomes" id="UP000075312"/>
    </source>
</evidence>
<dbReference type="Pfam" id="PF04379">
    <property type="entry name" value="DUF525"/>
    <property type="match status" value="1"/>
</dbReference>
<evidence type="ECO:0000313" key="5">
    <source>
        <dbReference type="EMBL" id="KXV72279.1"/>
    </source>
</evidence>
<dbReference type="Proteomes" id="UP001523543">
    <property type="component" value="Unassembled WGS sequence"/>
</dbReference>
<evidence type="ECO:0000259" key="3">
    <source>
        <dbReference type="PROSITE" id="PS51087"/>
    </source>
</evidence>
<reference evidence="7 11" key="2">
    <citation type="submission" date="2022-06" db="EMBL/GenBank/DDBJ databases">
        <title>Acetobacer genomes from food samples.</title>
        <authorList>
            <person name="Sombolestani A."/>
        </authorList>
    </citation>
    <scope>NUCLEOTIDE SEQUENCE [LARGE SCALE GENOMIC DNA]</scope>
    <source>
        <strain evidence="7 11">R-83281</strain>
    </source>
</reference>
<evidence type="ECO:0000313" key="4">
    <source>
        <dbReference type="EMBL" id="KXU94384.1"/>
    </source>
</evidence>
<dbReference type="Gene3D" id="2.60.40.1470">
    <property type="entry name" value="ApaG domain"/>
    <property type="match status" value="1"/>
</dbReference>
<sequence length="157" mass="17754">MPDWPDSPPMSPDHDDALSELFASAPMYEAVTDDMRVCVQVFWLPEQSEPDEDVYCWVYRIRIENGGTAPIQLKERTWQITDGAGRTEYVHGEGVVGEQPVIRPQNGFDYTSGVSLTTAGGFMRGSYQMWNVNSGKRFDIAIPAFSLDSPFQFRQIH</sequence>
<dbReference type="InterPro" id="IPR036767">
    <property type="entry name" value="ApaG_sf"/>
</dbReference>
<comment type="caution">
    <text evidence="4">The sequence shown here is derived from an EMBL/GenBank/DDBJ whole genome shotgun (WGS) entry which is preliminary data.</text>
</comment>
<dbReference type="PANTHER" id="PTHR14289:SF16">
    <property type="entry name" value="POLYMERASE DELTA-INTERACTING PROTEIN 2"/>
    <property type="match status" value="1"/>
</dbReference>
<dbReference type="PANTHER" id="PTHR14289">
    <property type="entry name" value="F-BOX ONLY PROTEIN 3"/>
    <property type="match status" value="1"/>
</dbReference>
<evidence type="ECO:0000313" key="10">
    <source>
        <dbReference type="Proteomes" id="UP000075473"/>
    </source>
</evidence>
<evidence type="ECO:0000256" key="2">
    <source>
        <dbReference type="HAMAP-Rule" id="MF_00791"/>
    </source>
</evidence>
<dbReference type="EMBL" id="LHZY01000008">
    <property type="protein sequence ID" value="KXV72279.1"/>
    <property type="molecule type" value="Genomic_DNA"/>
</dbReference>
<dbReference type="Proteomes" id="UP000075462">
    <property type="component" value="Unassembled WGS sequence"/>
</dbReference>
<name>A0A149QAW0_9PROT</name>
<dbReference type="GeneID" id="29556751"/>
<dbReference type="Proteomes" id="UP000075473">
    <property type="component" value="Unassembled WGS sequence"/>
</dbReference>
<evidence type="ECO:0000313" key="7">
    <source>
        <dbReference type="EMBL" id="MCP1245410.1"/>
    </source>
</evidence>
<dbReference type="OrthoDB" id="9795226at2"/>
<organism evidence="4 10">
    <name type="scientific">Acetobacter cerevisiae</name>
    <dbReference type="NCBI Taxonomy" id="178900"/>
    <lineage>
        <taxon>Bacteria</taxon>
        <taxon>Pseudomonadati</taxon>
        <taxon>Pseudomonadota</taxon>
        <taxon>Alphaproteobacteria</taxon>
        <taxon>Acetobacterales</taxon>
        <taxon>Acetobacteraceae</taxon>
        <taxon>Acetobacter</taxon>
    </lineage>
</organism>
<dbReference type="NCBIfam" id="NF003967">
    <property type="entry name" value="PRK05461.1"/>
    <property type="match status" value="1"/>
</dbReference>
<dbReference type="SUPFAM" id="SSF110069">
    <property type="entry name" value="ApaG-like"/>
    <property type="match status" value="1"/>
</dbReference>
<feature type="domain" description="ApaG" evidence="3">
    <location>
        <begin position="29"/>
        <end position="154"/>
    </location>
</feature>